<evidence type="ECO:0000313" key="12">
    <source>
        <dbReference type="EMBL" id="MBY3064717.1"/>
    </source>
</evidence>
<dbReference type="Proteomes" id="UP000758022">
    <property type="component" value="Unassembled WGS sequence"/>
</dbReference>
<feature type="transmembrane region" description="Helical" evidence="11">
    <location>
        <begin position="122"/>
        <end position="139"/>
    </location>
</feature>
<evidence type="ECO:0000313" key="13">
    <source>
        <dbReference type="Proteomes" id="UP000758022"/>
    </source>
</evidence>
<dbReference type="PANTHER" id="PTHR32196:SF29">
    <property type="entry name" value="AUTOINDUCER 2 IMPORT SYSTEM PERMEASE PROTEIN LSRC"/>
    <property type="match status" value="1"/>
</dbReference>
<sequence length="322" mass="33227">MMMTFIRTRIPRVVATGLLLAVLFALFISIHPRGLSVYVMTIWANQGMLLALAAIAQFFVILVRGIDLSVGSIVALSNVLASYFVSGSPGMVVVGVVVVMAAGIVCGLINGTAVVAGRVPPIVATLALGSMYSGLALFLRPTPGGEISDTLSDSLTYDVYGIPTSLILVVVMLVIVMVPLRGTRFGLSLYAIGSSRDASVMTGIRTPAVTMAAYGLSGLFSALAGLYVSMVTLTGDPNIGPSYTLNSIAAAVVGGVALSGGVGSPLGAVLGAFILKTISSLMFFSGLPPLAQPFFEGAILAIAIIIGAFGMLRVRSRLERYS</sequence>
<evidence type="ECO:0000256" key="3">
    <source>
        <dbReference type="ARBA" id="ARBA00022448"/>
    </source>
</evidence>
<comment type="subcellular location">
    <subcellularLocation>
        <location evidence="1">Cell membrane</location>
        <topology evidence="1">Multi-pass membrane protein</topology>
    </subcellularLocation>
</comment>
<feature type="transmembrane region" description="Helical" evidence="11">
    <location>
        <begin position="293"/>
        <end position="312"/>
    </location>
</feature>
<evidence type="ECO:0000256" key="1">
    <source>
        <dbReference type="ARBA" id="ARBA00004651"/>
    </source>
</evidence>
<comment type="function">
    <text evidence="9">Part of the ABC transporter complex LsrABCD involved in autoinducer 2 (AI-2) import. Probably responsible for the translocation of the substrate across the membrane.</text>
</comment>
<evidence type="ECO:0000256" key="9">
    <source>
        <dbReference type="ARBA" id="ARBA00025439"/>
    </source>
</evidence>
<evidence type="ECO:0000256" key="5">
    <source>
        <dbReference type="ARBA" id="ARBA00022519"/>
    </source>
</evidence>
<comment type="caution">
    <text evidence="12">The sequence shown here is derived from an EMBL/GenBank/DDBJ whole genome shotgun (WGS) entry which is preliminary data.</text>
</comment>
<dbReference type="Pfam" id="PF02653">
    <property type="entry name" value="BPD_transp_2"/>
    <property type="match status" value="1"/>
</dbReference>
<feature type="transmembrane region" description="Helical" evidence="11">
    <location>
        <begin position="159"/>
        <end position="180"/>
    </location>
</feature>
<keyword evidence="5" id="KW-0997">Cell inner membrane</keyword>
<keyword evidence="3" id="KW-0813">Transport</keyword>
<evidence type="ECO:0000256" key="4">
    <source>
        <dbReference type="ARBA" id="ARBA00022475"/>
    </source>
</evidence>
<comment type="subunit">
    <text evidence="2">The complex is composed of two ATP-binding proteins (LsrA), two transmembrane proteins (LsrC and LsrD) and a solute-binding protein (LsrB).</text>
</comment>
<keyword evidence="8 11" id="KW-0472">Membrane</keyword>
<dbReference type="CDD" id="cd06579">
    <property type="entry name" value="TM_PBP1_transp_AraH_like"/>
    <property type="match status" value="1"/>
</dbReference>
<evidence type="ECO:0000256" key="8">
    <source>
        <dbReference type="ARBA" id="ARBA00023136"/>
    </source>
</evidence>
<keyword evidence="4" id="KW-1003">Cell membrane</keyword>
<evidence type="ECO:0000256" key="6">
    <source>
        <dbReference type="ARBA" id="ARBA00022692"/>
    </source>
</evidence>
<protein>
    <recommendedName>
        <fullName evidence="10">Autoinducer 2 import system permease protein LsrC</fullName>
    </recommendedName>
</protein>
<keyword evidence="6 11" id="KW-0812">Transmembrane</keyword>
<feature type="transmembrane region" description="Helical" evidence="11">
    <location>
        <begin position="42"/>
        <end position="61"/>
    </location>
</feature>
<dbReference type="GO" id="GO:0005886">
    <property type="term" value="C:plasma membrane"/>
    <property type="evidence" value="ECO:0007669"/>
    <property type="project" value="UniProtKB-SubCell"/>
</dbReference>
<proteinExistence type="predicted"/>
<gene>
    <name evidence="12" type="ORF">HFO74_14945</name>
</gene>
<reference evidence="12" key="1">
    <citation type="submission" date="2020-04" db="EMBL/GenBank/DDBJ databases">
        <title>Global-level population genomics supports evidence of horizontal gene transfer on evolution of Rhizobia in Lentils.</title>
        <authorList>
            <person name="Gai Y."/>
            <person name="Cook D."/>
            <person name="Riely B."/>
        </authorList>
    </citation>
    <scope>NUCLEOTIDE SEQUENCE</scope>
    <source>
        <strain evidence="12">TLR9</strain>
    </source>
</reference>
<dbReference type="AlphaFoldDB" id="A0AB35FEE3"/>
<feature type="transmembrane region" description="Helical" evidence="11">
    <location>
        <begin position="91"/>
        <end position="110"/>
    </location>
</feature>
<accession>A0AB35FEE3</accession>
<dbReference type="GO" id="GO:0022857">
    <property type="term" value="F:transmembrane transporter activity"/>
    <property type="evidence" value="ECO:0007669"/>
    <property type="project" value="InterPro"/>
</dbReference>
<dbReference type="InterPro" id="IPR001851">
    <property type="entry name" value="ABC_transp_permease"/>
</dbReference>
<evidence type="ECO:0000256" key="10">
    <source>
        <dbReference type="ARBA" id="ARBA00039382"/>
    </source>
</evidence>
<dbReference type="EMBL" id="JAAXQQ010000004">
    <property type="protein sequence ID" value="MBY3064717.1"/>
    <property type="molecule type" value="Genomic_DNA"/>
</dbReference>
<organism evidence="12 13">
    <name type="scientific">Rhizobium laguerreae</name>
    <dbReference type="NCBI Taxonomy" id="1076926"/>
    <lineage>
        <taxon>Bacteria</taxon>
        <taxon>Pseudomonadati</taxon>
        <taxon>Pseudomonadota</taxon>
        <taxon>Alphaproteobacteria</taxon>
        <taxon>Hyphomicrobiales</taxon>
        <taxon>Rhizobiaceae</taxon>
        <taxon>Rhizobium/Agrobacterium group</taxon>
        <taxon>Rhizobium</taxon>
    </lineage>
</organism>
<evidence type="ECO:0000256" key="7">
    <source>
        <dbReference type="ARBA" id="ARBA00022989"/>
    </source>
</evidence>
<name>A0AB35FEE3_9HYPH</name>
<evidence type="ECO:0000256" key="11">
    <source>
        <dbReference type="SAM" id="Phobius"/>
    </source>
</evidence>
<keyword evidence="7 11" id="KW-1133">Transmembrane helix</keyword>
<dbReference type="PANTHER" id="PTHR32196">
    <property type="entry name" value="ABC TRANSPORTER PERMEASE PROTEIN YPHD-RELATED-RELATED"/>
    <property type="match status" value="1"/>
</dbReference>
<feature type="transmembrane region" description="Helical" evidence="11">
    <location>
        <begin position="211"/>
        <end position="231"/>
    </location>
</feature>
<evidence type="ECO:0000256" key="2">
    <source>
        <dbReference type="ARBA" id="ARBA00011262"/>
    </source>
</evidence>